<gene>
    <name evidence="1" type="ORF">E2R66_04970</name>
</gene>
<dbReference type="Proteomes" id="UP000297540">
    <property type="component" value="Unassembled WGS sequence"/>
</dbReference>
<dbReference type="OrthoDB" id="980645at2"/>
<protein>
    <submittedName>
        <fullName evidence="1">Uncharacterized protein</fullName>
    </submittedName>
</protein>
<dbReference type="AlphaFoldDB" id="A0A4Y8SM49"/>
<accession>A0A4Y8SM49</accession>
<sequence>MLKRLTAFCLLVSLIGSYCSSYFVYAGFELNQKYISKSLCVNKSKPWMHCNGRCYLMKKLKQTEEKEKKAEQQEQKSRYQENLPAEPLTLTLLTQVIKAEYPPSLTPGITDQPSSIFQPPRV</sequence>
<name>A0A4Y8SM49_9SPHI</name>
<reference evidence="1 2" key="1">
    <citation type="journal article" date="2017" name="Int. J. Syst. Evol. Microbiol.">
        <title>Mucilaginibacterpsychrotolerans sp. nov., isolated from peatlands.</title>
        <authorList>
            <person name="Deng Y."/>
            <person name="Shen L."/>
            <person name="Xu B."/>
            <person name="Liu Y."/>
            <person name="Gu Z."/>
            <person name="Liu H."/>
            <person name="Zhou Y."/>
        </authorList>
    </citation>
    <scope>NUCLEOTIDE SEQUENCE [LARGE SCALE GENOMIC DNA]</scope>
    <source>
        <strain evidence="1 2">NH7-4</strain>
    </source>
</reference>
<evidence type="ECO:0000313" key="1">
    <source>
        <dbReference type="EMBL" id="TFF39720.1"/>
    </source>
</evidence>
<dbReference type="EMBL" id="SOZE01000003">
    <property type="protein sequence ID" value="TFF39720.1"/>
    <property type="molecule type" value="Genomic_DNA"/>
</dbReference>
<organism evidence="1 2">
    <name type="scientific">Mucilaginibacter psychrotolerans</name>
    <dbReference type="NCBI Taxonomy" id="1524096"/>
    <lineage>
        <taxon>Bacteria</taxon>
        <taxon>Pseudomonadati</taxon>
        <taxon>Bacteroidota</taxon>
        <taxon>Sphingobacteriia</taxon>
        <taxon>Sphingobacteriales</taxon>
        <taxon>Sphingobacteriaceae</taxon>
        <taxon>Mucilaginibacter</taxon>
    </lineage>
</organism>
<proteinExistence type="predicted"/>
<comment type="caution">
    <text evidence="1">The sequence shown here is derived from an EMBL/GenBank/DDBJ whole genome shotgun (WGS) entry which is preliminary data.</text>
</comment>
<keyword evidence="2" id="KW-1185">Reference proteome</keyword>
<evidence type="ECO:0000313" key="2">
    <source>
        <dbReference type="Proteomes" id="UP000297540"/>
    </source>
</evidence>
<dbReference type="RefSeq" id="WP_133227270.1">
    <property type="nucleotide sequence ID" value="NZ_SOZE01000003.1"/>
</dbReference>